<dbReference type="PANTHER" id="PTHR33693:SF3">
    <property type="entry name" value="TYPE-5 URACIL-DNA GLYCOSYLASE"/>
    <property type="match status" value="1"/>
</dbReference>
<keyword evidence="7" id="KW-0234">DNA repair</keyword>
<evidence type="ECO:0000313" key="13">
    <source>
        <dbReference type="Proteomes" id="UP000199671"/>
    </source>
</evidence>
<dbReference type="SUPFAM" id="SSF52141">
    <property type="entry name" value="Uracil-DNA glycosylase-like"/>
    <property type="match status" value="1"/>
</dbReference>
<dbReference type="Pfam" id="PF03167">
    <property type="entry name" value="UDG"/>
    <property type="match status" value="1"/>
</dbReference>
<evidence type="ECO:0000256" key="9">
    <source>
        <dbReference type="ARBA" id="ARBA00023887"/>
    </source>
</evidence>
<evidence type="ECO:0000256" key="1">
    <source>
        <dbReference type="ARBA" id="ARBA00022485"/>
    </source>
</evidence>
<dbReference type="SMART" id="SM00986">
    <property type="entry name" value="UDG"/>
    <property type="match status" value="1"/>
</dbReference>
<dbReference type="GO" id="GO:0046872">
    <property type="term" value="F:metal ion binding"/>
    <property type="evidence" value="ECO:0007669"/>
    <property type="project" value="UniProtKB-KW"/>
</dbReference>
<evidence type="ECO:0000256" key="2">
    <source>
        <dbReference type="ARBA" id="ARBA00022723"/>
    </source>
</evidence>
<evidence type="ECO:0000256" key="6">
    <source>
        <dbReference type="ARBA" id="ARBA00023014"/>
    </source>
</evidence>
<evidence type="ECO:0000256" key="8">
    <source>
        <dbReference type="ARBA" id="ARBA00023779"/>
    </source>
</evidence>
<feature type="domain" description="Uracil-DNA glycosylase-like" evidence="11">
    <location>
        <begin position="92"/>
        <end position="267"/>
    </location>
</feature>
<reference evidence="12 13" key="1">
    <citation type="submission" date="2016-10" db="EMBL/GenBank/DDBJ databases">
        <authorList>
            <person name="de Groot N.N."/>
        </authorList>
    </citation>
    <scope>NUCLEOTIDE SEQUENCE [LARGE SCALE GENOMIC DNA]</scope>
    <source>
        <strain evidence="12 13">KPR-7B</strain>
    </source>
</reference>
<dbReference type="Proteomes" id="UP000199671">
    <property type="component" value="Unassembled WGS sequence"/>
</dbReference>
<evidence type="ECO:0000256" key="3">
    <source>
        <dbReference type="ARBA" id="ARBA00022763"/>
    </source>
</evidence>
<dbReference type="PANTHER" id="PTHR33693">
    <property type="entry name" value="TYPE-5 URACIL-DNA GLYCOSYLASE"/>
    <property type="match status" value="1"/>
</dbReference>
<dbReference type="InterPro" id="IPR051536">
    <property type="entry name" value="UDG_Type-4/5"/>
</dbReference>
<evidence type="ECO:0000256" key="10">
    <source>
        <dbReference type="SAM" id="MobiDB-lite"/>
    </source>
</evidence>
<dbReference type="RefSeq" id="WP_176760865.1">
    <property type="nucleotide sequence ID" value="NZ_FNHU01000008.1"/>
</dbReference>
<sequence>MPDPHPLTGAMLDSPVPPGSGWPDDPADADTPVARDADEVRRLAADVDPAGLDARISVCRACPRLVAWREEVATTGRRAAFAHEPYWGRPAPSFGPVDARIFVVGLAPAANGANRTGRMFTGDGSDWLFSAFHRAGLAALPTSRAAGDGQRLTGLRLGSAVRCAPPANRPTTAEKTTCLLWITRELELLDQVRVVLALGGIAWDTALRVARESGWTVPRPKPRFGHGVRAELARPDGRGVMLLGSYHPSQRNTFTGRLTADMLDAVLEAAKEMAGL</sequence>
<dbReference type="Gene3D" id="3.40.470.10">
    <property type="entry name" value="Uracil-DNA glycosylase-like domain"/>
    <property type="match status" value="1"/>
</dbReference>
<dbReference type="InterPro" id="IPR036895">
    <property type="entry name" value="Uracil-DNA_glycosylase-like_sf"/>
</dbReference>
<evidence type="ECO:0000313" key="12">
    <source>
        <dbReference type="EMBL" id="SDM88265.1"/>
    </source>
</evidence>
<organism evidence="12 13">
    <name type="scientific">Actinomyces ruminicola</name>
    <dbReference type="NCBI Taxonomy" id="332524"/>
    <lineage>
        <taxon>Bacteria</taxon>
        <taxon>Bacillati</taxon>
        <taxon>Actinomycetota</taxon>
        <taxon>Actinomycetes</taxon>
        <taxon>Actinomycetales</taxon>
        <taxon>Actinomycetaceae</taxon>
        <taxon>Actinomyces</taxon>
    </lineage>
</organism>
<keyword evidence="5" id="KW-0408">Iron</keyword>
<evidence type="ECO:0000256" key="5">
    <source>
        <dbReference type="ARBA" id="ARBA00023004"/>
    </source>
</evidence>
<dbReference type="InterPro" id="IPR005122">
    <property type="entry name" value="Uracil-DNA_glycosylase-like"/>
</dbReference>
<dbReference type="GO" id="GO:0004844">
    <property type="term" value="F:uracil DNA N-glycosylase activity"/>
    <property type="evidence" value="ECO:0007669"/>
    <property type="project" value="InterPro"/>
</dbReference>
<gene>
    <name evidence="12" type="ORF">SAMN04487766_10857</name>
</gene>
<proteinExistence type="inferred from homology"/>
<accession>A0A1G9WW07</accession>
<protein>
    <recommendedName>
        <fullName evidence="9">Type-5 uracil-DNA glycosylase</fullName>
    </recommendedName>
</protein>
<keyword evidence="4" id="KW-0378">Hydrolase</keyword>
<name>A0A1G9WW07_9ACTO</name>
<dbReference type="GO" id="GO:0006284">
    <property type="term" value="P:base-excision repair"/>
    <property type="evidence" value="ECO:0007669"/>
    <property type="project" value="InterPro"/>
</dbReference>
<keyword evidence="3" id="KW-0227">DNA damage</keyword>
<evidence type="ECO:0000259" key="11">
    <source>
        <dbReference type="SMART" id="SM00986"/>
    </source>
</evidence>
<evidence type="ECO:0000256" key="7">
    <source>
        <dbReference type="ARBA" id="ARBA00023204"/>
    </source>
</evidence>
<feature type="region of interest" description="Disordered" evidence="10">
    <location>
        <begin position="1"/>
        <end position="32"/>
    </location>
</feature>
<comment type="similarity">
    <text evidence="8">Belongs to the uracil-DNA glycosylase (UDG) superfamily. Type 5 (UDGb) family.</text>
</comment>
<dbReference type="CDD" id="cd10031">
    <property type="entry name" value="UDG-F5_TTUDGB_like"/>
    <property type="match status" value="1"/>
</dbReference>
<keyword evidence="6" id="KW-0411">Iron-sulfur</keyword>
<dbReference type="GO" id="GO:0051539">
    <property type="term" value="F:4 iron, 4 sulfur cluster binding"/>
    <property type="evidence" value="ECO:0007669"/>
    <property type="project" value="UniProtKB-KW"/>
</dbReference>
<dbReference type="GO" id="GO:0033958">
    <property type="term" value="F:DNA-deoxyinosine glycosylase activity"/>
    <property type="evidence" value="ECO:0007669"/>
    <property type="project" value="InterPro"/>
</dbReference>
<keyword evidence="2" id="KW-0479">Metal-binding</keyword>
<dbReference type="InterPro" id="IPR044147">
    <property type="entry name" value="UdgB-like"/>
</dbReference>
<evidence type="ECO:0000256" key="4">
    <source>
        <dbReference type="ARBA" id="ARBA00022801"/>
    </source>
</evidence>
<dbReference type="AlphaFoldDB" id="A0A1G9WW07"/>
<dbReference type="EMBL" id="FNHU01000008">
    <property type="protein sequence ID" value="SDM88265.1"/>
    <property type="molecule type" value="Genomic_DNA"/>
</dbReference>
<dbReference type="SMART" id="SM00987">
    <property type="entry name" value="UreE_C"/>
    <property type="match status" value="1"/>
</dbReference>
<keyword evidence="1" id="KW-0004">4Fe-4S</keyword>